<dbReference type="Pfam" id="PF01705">
    <property type="entry name" value="CX"/>
    <property type="match status" value="1"/>
</dbReference>
<dbReference type="AlphaFoldDB" id="A0AAV5VGM9"/>
<proteinExistence type="predicted"/>
<dbReference type="PANTHER" id="PTHR47520">
    <property type="entry name" value="CX DOMAIN-CONTAINING PROTEIN-RELATED"/>
    <property type="match status" value="1"/>
</dbReference>
<gene>
    <name evidence="3" type="ORF">PFISCL1PPCAC_10127</name>
</gene>
<dbReference type="EMBL" id="BTSY01000003">
    <property type="protein sequence ID" value="GMT18830.1"/>
    <property type="molecule type" value="Genomic_DNA"/>
</dbReference>
<feature type="transmembrane region" description="Helical" evidence="1">
    <location>
        <begin position="135"/>
        <end position="159"/>
    </location>
</feature>
<dbReference type="Proteomes" id="UP001432322">
    <property type="component" value="Unassembled WGS sequence"/>
</dbReference>
<feature type="domain" description="CX" evidence="2">
    <location>
        <begin position="69"/>
        <end position="127"/>
    </location>
</feature>
<dbReference type="InterPro" id="IPR002619">
    <property type="entry name" value="CX"/>
</dbReference>
<comment type="caution">
    <text evidence="3">The sequence shown here is derived from an EMBL/GenBank/DDBJ whole genome shotgun (WGS) entry which is preliminary data.</text>
</comment>
<evidence type="ECO:0000256" key="1">
    <source>
        <dbReference type="SAM" id="Phobius"/>
    </source>
</evidence>
<sequence>MGGSSGGKAYTPKSYSTSSIYRSGSGSVHSSTAAKAAVAAAAAALISHEFDRNVLRDYEKPMKADGVSYFWSPNFVPQTASTFICSLPIDTNDTLFNHITFPNLEKVTDLAWSCSSSSYCCGLNCCHSGYEGTPFRIVGTLGVILLSLSALLIPGVVIVKGGQRADSTNDLK</sequence>
<keyword evidence="1" id="KW-0812">Transmembrane</keyword>
<reference evidence="3" key="1">
    <citation type="submission" date="2023-10" db="EMBL/GenBank/DDBJ databases">
        <title>Genome assembly of Pristionchus species.</title>
        <authorList>
            <person name="Yoshida K."/>
            <person name="Sommer R.J."/>
        </authorList>
    </citation>
    <scope>NUCLEOTIDE SEQUENCE</scope>
    <source>
        <strain evidence="3">RS5133</strain>
    </source>
</reference>
<evidence type="ECO:0000313" key="3">
    <source>
        <dbReference type="EMBL" id="GMT18830.1"/>
    </source>
</evidence>
<accession>A0AAV5VGM9</accession>
<name>A0AAV5VGM9_9BILA</name>
<keyword evidence="4" id="KW-1185">Reference proteome</keyword>
<protein>
    <recommendedName>
        <fullName evidence="2">CX domain-containing protein</fullName>
    </recommendedName>
</protein>
<organism evidence="3 4">
    <name type="scientific">Pristionchus fissidentatus</name>
    <dbReference type="NCBI Taxonomy" id="1538716"/>
    <lineage>
        <taxon>Eukaryota</taxon>
        <taxon>Metazoa</taxon>
        <taxon>Ecdysozoa</taxon>
        <taxon>Nematoda</taxon>
        <taxon>Chromadorea</taxon>
        <taxon>Rhabditida</taxon>
        <taxon>Rhabditina</taxon>
        <taxon>Diplogasteromorpha</taxon>
        <taxon>Diplogasteroidea</taxon>
        <taxon>Neodiplogasteridae</taxon>
        <taxon>Pristionchus</taxon>
    </lineage>
</organism>
<keyword evidence="1" id="KW-0472">Membrane</keyword>
<evidence type="ECO:0000313" key="4">
    <source>
        <dbReference type="Proteomes" id="UP001432322"/>
    </source>
</evidence>
<evidence type="ECO:0000259" key="2">
    <source>
        <dbReference type="Pfam" id="PF01705"/>
    </source>
</evidence>
<keyword evidence="1" id="KW-1133">Transmembrane helix</keyword>